<dbReference type="Gene3D" id="3.40.50.720">
    <property type="entry name" value="NAD(P)-binding Rossmann-like Domain"/>
    <property type="match status" value="1"/>
</dbReference>
<dbReference type="GO" id="GO:0019632">
    <property type="term" value="P:shikimate metabolic process"/>
    <property type="evidence" value="ECO:0007669"/>
    <property type="project" value="TreeGrafter"/>
</dbReference>
<accession>A0A4U0VWY1</accession>
<reference evidence="2 3" key="1">
    <citation type="submission" date="2017-03" db="EMBL/GenBank/DDBJ databases">
        <title>Genomes of endolithic fungi from Antarctica.</title>
        <authorList>
            <person name="Coleine C."/>
            <person name="Masonjones S."/>
            <person name="Stajich J.E."/>
        </authorList>
    </citation>
    <scope>NUCLEOTIDE SEQUENCE [LARGE SCALE GENOMIC DNA]</scope>
    <source>
        <strain evidence="2 3">CCFEE 5187</strain>
    </source>
</reference>
<dbReference type="InterPro" id="IPR013708">
    <property type="entry name" value="Shikimate_DH-bd_N"/>
</dbReference>
<dbReference type="GO" id="GO:0009423">
    <property type="term" value="P:chorismate biosynthetic process"/>
    <property type="evidence" value="ECO:0007669"/>
    <property type="project" value="TreeGrafter"/>
</dbReference>
<dbReference type="AlphaFoldDB" id="A0A4U0VWY1"/>
<dbReference type="Pfam" id="PF08501">
    <property type="entry name" value="Shikimate_dh_N"/>
    <property type="match status" value="1"/>
</dbReference>
<dbReference type="PANTHER" id="PTHR21089">
    <property type="entry name" value="SHIKIMATE DEHYDROGENASE"/>
    <property type="match status" value="1"/>
</dbReference>
<dbReference type="OrthoDB" id="204377at2759"/>
<comment type="caution">
    <text evidence="2">The sequence shown here is derived from an EMBL/GenBank/DDBJ whole genome shotgun (WGS) entry which is preliminary data.</text>
</comment>
<feature type="domain" description="Shikimate dehydrogenase substrate binding N-terminal" evidence="1">
    <location>
        <begin position="18"/>
        <end position="98"/>
    </location>
</feature>
<dbReference type="InterPro" id="IPR022893">
    <property type="entry name" value="Shikimate_DH_fam"/>
</dbReference>
<protein>
    <recommendedName>
        <fullName evidence="1">Shikimate dehydrogenase substrate binding N-terminal domain-containing protein</fullName>
    </recommendedName>
</protein>
<proteinExistence type="predicted"/>
<sequence length="311" mass="34119">MPSCPSPDFSHLDRVGYLFGYPIGHSFSPSIHRAVYETLGLNWAQLPLPSTDMEHFLELIKHPQFYGASVTMPHKVAIFEHLDELTPQGRDVGACNTIFLREEAGRRIYCGTNTDVNGVLEAFHRNVSSPTATLHNRPGMVIGGGGAARSAVYVLKKFMRCPVVYLVNRDAAEVEAVMSWCTQQNYGDGLRYVSTVAEAEQLEAPGAVVACIPNLPPATPAELEVRKIIEAFLAKDTKGALLEMCYHPSPHTEIGALAEKQGWQVILGTEALIWQGVEQDRYWTGREVGKEGVERVKAVVAKLLAGEGPHL</sequence>
<dbReference type="InterPro" id="IPR046346">
    <property type="entry name" value="Aminoacid_DH-like_N_sf"/>
</dbReference>
<organism evidence="2 3">
    <name type="scientific">Cryomyces minteri</name>
    <dbReference type="NCBI Taxonomy" id="331657"/>
    <lineage>
        <taxon>Eukaryota</taxon>
        <taxon>Fungi</taxon>
        <taxon>Dikarya</taxon>
        <taxon>Ascomycota</taxon>
        <taxon>Pezizomycotina</taxon>
        <taxon>Dothideomycetes</taxon>
        <taxon>Dothideomycetes incertae sedis</taxon>
        <taxon>Cryomyces</taxon>
    </lineage>
</organism>
<evidence type="ECO:0000313" key="3">
    <source>
        <dbReference type="Proteomes" id="UP000308768"/>
    </source>
</evidence>
<dbReference type="EMBL" id="NAJN01002343">
    <property type="protein sequence ID" value="TKA53942.1"/>
    <property type="molecule type" value="Genomic_DNA"/>
</dbReference>
<dbReference type="SUPFAM" id="SSF53223">
    <property type="entry name" value="Aminoacid dehydrogenase-like, N-terminal domain"/>
    <property type="match status" value="1"/>
</dbReference>
<keyword evidence="3" id="KW-1185">Reference proteome</keyword>
<dbReference type="SUPFAM" id="SSF51735">
    <property type="entry name" value="NAD(P)-binding Rossmann-fold domains"/>
    <property type="match status" value="1"/>
</dbReference>
<name>A0A4U0VWY1_9PEZI</name>
<dbReference type="PANTHER" id="PTHR21089:SF1">
    <property type="entry name" value="BIFUNCTIONAL 3-DEHYDROQUINATE DEHYDRATASE_SHIKIMATE DEHYDROGENASE, CHLOROPLASTIC"/>
    <property type="match status" value="1"/>
</dbReference>
<dbReference type="InterPro" id="IPR036291">
    <property type="entry name" value="NAD(P)-bd_dom_sf"/>
</dbReference>
<gene>
    <name evidence="2" type="ORF">B0A49_10263</name>
</gene>
<dbReference type="GO" id="GO:0004764">
    <property type="term" value="F:shikimate 3-dehydrogenase (NADP+) activity"/>
    <property type="evidence" value="ECO:0007669"/>
    <property type="project" value="InterPro"/>
</dbReference>
<evidence type="ECO:0000313" key="2">
    <source>
        <dbReference type="EMBL" id="TKA53942.1"/>
    </source>
</evidence>
<evidence type="ECO:0000259" key="1">
    <source>
        <dbReference type="Pfam" id="PF08501"/>
    </source>
</evidence>
<dbReference type="Proteomes" id="UP000308768">
    <property type="component" value="Unassembled WGS sequence"/>
</dbReference>
<dbReference type="Gene3D" id="3.40.50.10860">
    <property type="entry name" value="Leucine Dehydrogenase, chain A, domain 1"/>
    <property type="match status" value="1"/>
</dbReference>
<dbReference type="STRING" id="331657.A0A4U0VWY1"/>